<dbReference type="InterPro" id="IPR058248">
    <property type="entry name" value="Lxx211020-like"/>
</dbReference>
<dbReference type="InterPro" id="IPR007410">
    <property type="entry name" value="LpqE-like"/>
</dbReference>
<dbReference type="KEGG" id="rrz:CS378_16180"/>
<dbReference type="AlphaFoldDB" id="A0A098BMP1"/>
<protein>
    <submittedName>
        <fullName evidence="1">Uncharacterized protein</fullName>
    </submittedName>
</protein>
<accession>A0A098BMP1</accession>
<dbReference type="Proteomes" id="UP000042997">
    <property type="component" value="Unassembled WGS sequence"/>
</dbReference>
<dbReference type="InterPro" id="IPR036182">
    <property type="entry name" value="PCuAC_sf"/>
</dbReference>
<dbReference type="RefSeq" id="WP_010595459.1">
    <property type="nucleotide sequence ID" value="NZ_CP023714.1"/>
</dbReference>
<organism evidence="1 2">
    <name type="scientific">Rhodococcus ruber</name>
    <dbReference type="NCBI Taxonomy" id="1830"/>
    <lineage>
        <taxon>Bacteria</taxon>
        <taxon>Bacillati</taxon>
        <taxon>Actinomycetota</taxon>
        <taxon>Actinomycetes</taxon>
        <taxon>Mycobacteriales</taxon>
        <taxon>Nocardiaceae</taxon>
        <taxon>Rhodococcus</taxon>
    </lineage>
</organism>
<name>A0A098BMP1_9NOCA</name>
<dbReference type="eggNOG" id="COG2847">
    <property type="taxonomic scope" value="Bacteria"/>
</dbReference>
<dbReference type="PANTHER" id="PTHR36302:SF1">
    <property type="entry name" value="COPPER CHAPERONE PCU(A)C"/>
    <property type="match status" value="1"/>
</dbReference>
<dbReference type="EMBL" id="CCSD01000071">
    <property type="protein sequence ID" value="CDZ89968.1"/>
    <property type="molecule type" value="Genomic_DNA"/>
</dbReference>
<sequence length="169" mass="17139">MKKTLFLAAAAAATLLAAGCSSDEPAAASADSLTVSSAWAKAAESGMTGAFAELENTGDTDIHIVSAASPSSARTEIHEMAAGDGGAMVMREKADGLVIPAHSTHSLAPGNDHLMLMDLVEPVLPGTEVTFELTFEDGSTTEFTAQVRDFSGAQENYQPSAGAGANHGG</sequence>
<dbReference type="OrthoDB" id="9796962at2"/>
<dbReference type="Gene3D" id="2.60.40.1890">
    <property type="entry name" value="PCu(A)C copper chaperone"/>
    <property type="match status" value="1"/>
</dbReference>
<evidence type="ECO:0000313" key="2">
    <source>
        <dbReference type="Proteomes" id="UP000042997"/>
    </source>
</evidence>
<dbReference type="SUPFAM" id="SSF110087">
    <property type="entry name" value="DR1885-like metal-binding protein"/>
    <property type="match status" value="1"/>
</dbReference>
<dbReference type="GeneID" id="66833532"/>
<dbReference type="PROSITE" id="PS51257">
    <property type="entry name" value="PROKAR_LIPOPROTEIN"/>
    <property type="match status" value="1"/>
</dbReference>
<reference evidence="1 2" key="1">
    <citation type="journal article" date="2014" name="Genome Announc.">
        <title>Draft Genome Sequence of Propane- and Butane-Oxidizing Actinobacterium Rhodococcus ruber IEGM 231.</title>
        <authorList>
            <person name="Ivshina I.B."/>
            <person name="Kuyukina M.S."/>
            <person name="Krivoruchko A.V."/>
            <person name="Barbe V."/>
            <person name="Fischer C."/>
        </authorList>
    </citation>
    <scope>NUCLEOTIDE SEQUENCE [LARGE SCALE GENOMIC DNA]</scope>
</reference>
<dbReference type="Pfam" id="PF04314">
    <property type="entry name" value="PCuAC"/>
    <property type="match status" value="1"/>
</dbReference>
<dbReference type="PANTHER" id="PTHR36302">
    <property type="entry name" value="BLR7088 PROTEIN"/>
    <property type="match status" value="1"/>
</dbReference>
<evidence type="ECO:0000313" key="1">
    <source>
        <dbReference type="EMBL" id="CDZ89968.1"/>
    </source>
</evidence>
<gene>
    <name evidence="1" type="ORF">RHRU231_590027</name>
</gene>
<proteinExistence type="predicted"/>